<keyword evidence="2" id="KW-1185">Reference proteome</keyword>
<proteinExistence type="predicted"/>
<reference evidence="1 2" key="1">
    <citation type="submission" date="2014-04" db="EMBL/GenBank/DDBJ databases">
        <title>Evolutionary Origins and Diversification of the Mycorrhizal Mutualists.</title>
        <authorList>
            <consortium name="DOE Joint Genome Institute"/>
            <consortium name="Mycorrhizal Genomics Consortium"/>
            <person name="Kohler A."/>
            <person name="Kuo A."/>
            <person name="Nagy L.G."/>
            <person name="Floudas D."/>
            <person name="Copeland A."/>
            <person name="Barry K.W."/>
            <person name="Cichocki N."/>
            <person name="Veneault-Fourrey C."/>
            <person name="LaButti K."/>
            <person name="Lindquist E.A."/>
            <person name="Lipzen A."/>
            <person name="Lundell T."/>
            <person name="Morin E."/>
            <person name="Murat C."/>
            <person name="Riley R."/>
            <person name="Ohm R."/>
            <person name="Sun H."/>
            <person name="Tunlid A."/>
            <person name="Henrissat B."/>
            <person name="Grigoriev I.V."/>
            <person name="Hibbett D.S."/>
            <person name="Martin F."/>
        </authorList>
    </citation>
    <scope>NUCLEOTIDE SEQUENCE [LARGE SCALE GENOMIC DNA]</scope>
    <source>
        <strain evidence="1 2">Koide BX008</strain>
    </source>
</reference>
<organism evidence="1 2">
    <name type="scientific">Amanita muscaria (strain Koide BX008)</name>
    <dbReference type="NCBI Taxonomy" id="946122"/>
    <lineage>
        <taxon>Eukaryota</taxon>
        <taxon>Fungi</taxon>
        <taxon>Dikarya</taxon>
        <taxon>Basidiomycota</taxon>
        <taxon>Agaricomycotina</taxon>
        <taxon>Agaricomycetes</taxon>
        <taxon>Agaricomycetidae</taxon>
        <taxon>Agaricales</taxon>
        <taxon>Pluteineae</taxon>
        <taxon>Amanitaceae</taxon>
        <taxon>Amanita</taxon>
    </lineage>
</organism>
<dbReference type="EMBL" id="KN818326">
    <property type="protein sequence ID" value="KIL58923.1"/>
    <property type="molecule type" value="Genomic_DNA"/>
</dbReference>
<dbReference type="InParanoid" id="A0A0C2WRK1"/>
<sequence length="91" mass="10260">MDIHEEPLIDTEETVETPESKWTIKKRSLFKFSSQAVRKFVTDNTGLLLVLLSQVFISMMNAAVKQLSTIDPPVSALQMILVRTASHMVAR</sequence>
<name>A0A0C2WRK1_AMAMK</name>
<protein>
    <submittedName>
        <fullName evidence="1">Uncharacterized protein</fullName>
    </submittedName>
</protein>
<dbReference type="Proteomes" id="UP000054549">
    <property type="component" value="Unassembled WGS sequence"/>
</dbReference>
<dbReference type="HOGENOM" id="CLU_2497392_0_0_1"/>
<evidence type="ECO:0000313" key="2">
    <source>
        <dbReference type="Proteomes" id="UP000054549"/>
    </source>
</evidence>
<gene>
    <name evidence="1" type="ORF">M378DRAFT_287632</name>
</gene>
<accession>A0A0C2WRK1</accession>
<dbReference type="OrthoDB" id="306876at2759"/>
<evidence type="ECO:0000313" key="1">
    <source>
        <dbReference type="EMBL" id="KIL58923.1"/>
    </source>
</evidence>
<dbReference type="AlphaFoldDB" id="A0A0C2WRK1"/>